<gene>
    <name evidence="1" type="ORF">QNI19_21265</name>
</gene>
<evidence type="ECO:0000313" key="1">
    <source>
        <dbReference type="EMBL" id="MDJ1495483.1"/>
    </source>
</evidence>
<dbReference type="RefSeq" id="WP_313999538.1">
    <property type="nucleotide sequence ID" value="NZ_JASJOT010000015.1"/>
</dbReference>
<keyword evidence="2" id="KW-1185">Reference proteome</keyword>
<reference evidence="1 2" key="1">
    <citation type="submission" date="2023-05" db="EMBL/GenBank/DDBJ databases">
        <authorList>
            <person name="Zhang X."/>
        </authorList>
    </citation>
    <scope>NUCLEOTIDE SEQUENCE [LARGE SCALE GENOMIC DNA]</scope>
    <source>
        <strain evidence="1 2">DM2B3-1</strain>
    </source>
</reference>
<proteinExistence type="predicted"/>
<dbReference type="Proteomes" id="UP001228581">
    <property type="component" value="Unassembled WGS sequence"/>
</dbReference>
<dbReference type="EMBL" id="JASJOT010000015">
    <property type="protein sequence ID" value="MDJ1495483.1"/>
    <property type="molecule type" value="Genomic_DNA"/>
</dbReference>
<comment type="caution">
    <text evidence="1">The sequence shown here is derived from an EMBL/GenBank/DDBJ whole genome shotgun (WGS) entry which is preliminary data.</text>
</comment>
<protein>
    <submittedName>
        <fullName evidence="1">Uncharacterized protein</fullName>
    </submittedName>
</protein>
<organism evidence="1 2">
    <name type="scientific">Xanthocytophaga flava</name>
    <dbReference type="NCBI Taxonomy" id="3048013"/>
    <lineage>
        <taxon>Bacteria</taxon>
        <taxon>Pseudomonadati</taxon>
        <taxon>Bacteroidota</taxon>
        <taxon>Cytophagia</taxon>
        <taxon>Cytophagales</taxon>
        <taxon>Rhodocytophagaceae</taxon>
        <taxon>Xanthocytophaga</taxon>
    </lineage>
</organism>
<sequence>MFLGAAYAGPVYKLVGKKGLGTTEFPPIETALLSGGIAFRQHSGGHTSGGHTNGPNWPTFISFAERYLKTNSKPKHK</sequence>
<evidence type="ECO:0000313" key="2">
    <source>
        <dbReference type="Proteomes" id="UP001228581"/>
    </source>
</evidence>
<name>A0ABT7CP07_9BACT</name>
<accession>A0ABT7CP07</accession>